<dbReference type="Proteomes" id="UP001501585">
    <property type="component" value="Unassembled WGS sequence"/>
</dbReference>
<proteinExistence type="predicted"/>
<accession>A0ABN2TL41</accession>
<evidence type="ECO:0000313" key="2">
    <source>
        <dbReference type="Proteomes" id="UP001501585"/>
    </source>
</evidence>
<protein>
    <submittedName>
        <fullName evidence="1">Uncharacterized protein</fullName>
    </submittedName>
</protein>
<reference evidence="1 2" key="1">
    <citation type="journal article" date="2019" name="Int. J. Syst. Evol. Microbiol.">
        <title>The Global Catalogue of Microorganisms (GCM) 10K type strain sequencing project: providing services to taxonomists for standard genome sequencing and annotation.</title>
        <authorList>
            <consortium name="The Broad Institute Genomics Platform"/>
            <consortium name="The Broad Institute Genome Sequencing Center for Infectious Disease"/>
            <person name="Wu L."/>
            <person name="Ma J."/>
        </authorList>
    </citation>
    <scope>NUCLEOTIDE SEQUENCE [LARGE SCALE GENOMIC DNA]</scope>
    <source>
        <strain evidence="1 2">JCM 15313</strain>
    </source>
</reference>
<evidence type="ECO:0000313" key="1">
    <source>
        <dbReference type="EMBL" id="GAA2012082.1"/>
    </source>
</evidence>
<dbReference type="RefSeq" id="WP_344165144.1">
    <property type="nucleotide sequence ID" value="NZ_BAAAPC010000024.1"/>
</dbReference>
<dbReference type="EMBL" id="BAAAPC010000024">
    <property type="protein sequence ID" value="GAA2012082.1"/>
    <property type="molecule type" value="Genomic_DNA"/>
</dbReference>
<gene>
    <name evidence="1" type="ORF">GCM10009799_45500</name>
</gene>
<name>A0ABN2TL41_9ACTN</name>
<organism evidence="1 2">
    <name type="scientific">Nocardiopsis rhodophaea</name>
    <dbReference type="NCBI Taxonomy" id="280238"/>
    <lineage>
        <taxon>Bacteria</taxon>
        <taxon>Bacillati</taxon>
        <taxon>Actinomycetota</taxon>
        <taxon>Actinomycetes</taxon>
        <taxon>Streptosporangiales</taxon>
        <taxon>Nocardiopsidaceae</taxon>
        <taxon>Nocardiopsis</taxon>
    </lineage>
</organism>
<sequence>MNDDTTAIADILHALPIYAPADEQRRGRVSSTTVDPGATLPTKVVVDFGSTPHGPDRGPDLEIATRAWDPATAPGEHELRGFCAERDLMERRMRDPLSAQALALPPDAAWSHTRITLDAVPHTFTVLTTAHTWVAATVLPGPFLLRIFTPTPAGHPTHLRRVTSATQLEPIRGRG</sequence>
<comment type="caution">
    <text evidence="1">The sequence shown here is derived from an EMBL/GenBank/DDBJ whole genome shotgun (WGS) entry which is preliminary data.</text>
</comment>
<keyword evidence="2" id="KW-1185">Reference proteome</keyword>